<dbReference type="EMBL" id="MQWA01000001">
    <property type="protein sequence ID" value="PQJ30012.1"/>
    <property type="molecule type" value="Genomic_DNA"/>
</dbReference>
<dbReference type="Pfam" id="PF00589">
    <property type="entry name" value="Phage_integrase"/>
    <property type="match status" value="1"/>
</dbReference>
<comment type="function">
    <text evidence="9">Site-specific tyrosine recombinase, which acts by catalyzing the cutting and rejoining of the recombining DNA molecules. The XerC-XerD complex is essential to convert dimers of the bacterial chromosome into monomers to permit their segregation at cell division. It also contributes to the segregational stability of plasmids.</text>
</comment>
<feature type="domain" description="Core-binding (CB)" evidence="11">
    <location>
        <begin position="2"/>
        <end position="88"/>
    </location>
</feature>
<evidence type="ECO:0000313" key="12">
    <source>
        <dbReference type="EMBL" id="PQJ30012.1"/>
    </source>
</evidence>
<feature type="active site" evidence="9">
    <location>
        <position position="156"/>
    </location>
</feature>
<evidence type="ECO:0000256" key="6">
    <source>
        <dbReference type="ARBA" id="ARBA00023125"/>
    </source>
</evidence>
<dbReference type="InterPro" id="IPR044068">
    <property type="entry name" value="CB"/>
</dbReference>
<feature type="domain" description="Tyr recombinase" evidence="10">
    <location>
        <begin position="109"/>
        <end position="293"/>
    </location>
</feature>
<comment type="caution">
    <text evidence="12">The sequence shown here is derived from an EMBL/GenBank/DDBJ whole genome shotgun (WGS) entry which is preliminary data.</text>
</comment>
<evidence type="ECO:0000313" key="13">
    <source>
        <dbReference type="Proteomes" id="UP000239907"/>
    </source>
</evidence>
<evidence type="ECO:0000259" key="11">
    <source>
        <dbReference type="PROSITE" id="PS51900"/>
    </source>
</evidence>
<dbReference type="Gene3D" id="1.10.443.10">
    <property type="entry name" value="Intergrase catalytic core"/>
    <property type="match status" value="1"/>
</dbReference>
<keyword evidence="5 9" id="KW-0229">DNA integration</keyword>
<evidence type="ECO:0000256" key="9">
    <source>
        <dbReference type="HAMAP-Rule" id="MF_01808"/>
    </source>
</evidence>
<keyword evidence="8 9" id="KW-0131">Cell cycle</keyword>
<dbReference type="OrthoDB" id="9801717at2"/>
<evidence type="ECO:0000256" key="5">
    <source>
        <dbReference type="ARBA" id="ARBA00022908"/>
    </source>
</evidence>
<dbReference type="CDD" id="cd00798">
    <property type="entry name" value="INT_XerDC_C"/>
    <property type="match status" value="1"/>
</dbReference>
<comment type="similarity">
    <text evidence="9">Belongs to the 'phage' integrase family. XerC subfamily.</text>
</comment>
<feature type="active site" evidence="9">
    <location>
        <position position="271"/>
    </location>
</feature>
<sequence length="300" mass="34428">MSSDDQLSDGFINFQRVEKSASERTLRNYSQALAAFQTYMEESKFPGWKACNNEDFRHYLYHCMQLEMARSTIRLRFSALRSFYKYLIHRHGLAKSPLVELQIPKQERKLPTILNQTQVVELLEAPLQAELSKQTPEWLPLRDTAILELFYSTGLRLSELAKLQVNDIDHSQGVAKILGKGAKERIVPIGSFALTAVQNYRILARVNEGPLFINKSRRQLSTTSIGTMLKKYLRMTSIPFHITPHKLRHSFATHLLDNGADLRSVQELLGHASLSTTQIYTHVSTKRMKESYQNAHPRAK</sequence>
<dbReference type="GO" id="GO:0003677">
    <property type="term" value="F:DNA binding"/>
    <property type="evidence" value="ECO:0007669"/>
    <property type="project" value="UniProtKB-UniRule"/>
</dbReference>
<dbReference type="PANTHER" id="PTHR30349">
    <property type="entry name" value="PHAGE INTEGRASE-RELATED"/>
    <property type="match status" value="1"/>
</dbReference>
<dbReference type="InterPro" id="IPR013762">
    <property type="entry name" value="Integrase-like_cat_sf"/>
</dbReference>
<evidence type="ECO:0000256" key="3">
    <source>
        <dbReference type="ARBA" id="ARBA00022618"/>
    </source>
</evidence>
<dbReference type="GO" id="GO:0009037">
    <property type="term" value="F:tyrosine-based site-specific recombinase activity"/>
    <property type="evidence" value="ECO:0007669"/>
    <property type="project" value="UniProtKB-UniRule"/>
</dbReference>
<dbReference type="AlphaFoldDB" id="A0A2S7U6T9"/>
<dbReference type="InterPro" id="IPR050090">
    <property type="entry name" value="Tyrosine_recombinase_XerCD"/>
</dbReference>
<accession>A0A2S7U6T9</accession>
<feature type="active site" description="O-(3'-phospho-DNA)-tyrosine intermediate" evidence="9">
    <location>
        <position position="280"/>
    </location>
</feature>
<evidence type="ECO:0000256" key="1">
    <source>
        <dbReference type="ARBA" id="ARBA00004496"/>
    </source>
</evidence>
<feature type="active site" evidence="9">
    <location>
        <position position="180"/>
    </location>
</feature>
<dbReference type="InterPro" id="IPR011010">
    <property type="entry name" value="DNA_brk_join_enz"/>
</dbReference>
<protein>
    <recommendedName>
        <fullName evidence="9">Tyrosine recombinase XerC</fullName>
    </recommendedName>
</protein>
<keyword evidence="4 9" id="KW-0159">Chromosome partition</keyword>
<dbReference type="SUPFAM" id="SSF56349">
    <property type="entry name" value="DNA breaking-rejoining enzymes"/>
    <property type="match status" value="1"/>
</dbReference>
<dbReference type="GO" id="GO:0005737">
    <property type="term" value="C:cytoplasm"/>
    <property type="evidence" value="ECO:0007669"/>
    <property type="project" value="UniProtKB-SubCell"/>
</dbReference>
<comment type="subunit">
    <text evidence="9">Forms a cyclic heterotetrameric complex composed of two molecules of XerC and two molecules of XerD.</text>
</comment>
<dbReference type="Gene3D" id="1.10.150.130">
    <property type="match status" value="1"/>
</dbReference>
<evidence type="ECO:0000259" key="10">
    <source>
        <dbReference type="PROSITE" id="PS51898"/>
    </source>
</evidence>
<keyword evidence="7 9" id="KW-0233">DNA recombination</keyword>
<dbReference type="PROSITE" id="PS51898">
    <property type="entry name" value="TYR_RECOMBINASE"/>
    <property type="match status" value="1"/>
</dbReference>
<dbReference type="PANTHER" id="PTHR30349:SF77">
    <property type="entry name" value="TYROSINE RECOMBINASE XERC"/>
    <property type="match status" value="1"/>
</dbReference>
<dbReference type="InterPro" id="IPR023009">
    <property type="entry name" value="Tyrosine_recombinase_XerC/XerD"/>
</dbReference>
<dbReference type="SUPFAM" id="SSF47823">
    <property type="entry name" value="lambda integrase-like, N-terminal domain"/>
    <property type="match status" value="1"/>
</dbReference>
<dbReference type="NCBIfam" id="NF001399">
    <property type="entry name" value="PRK00283.1"/>
    <property type="match status" value="1"/>
</dbReference>
<dbReference type="RefSeq" id="WP_105044530.1">
    <property type="nucleotide sequence ID" value="NZ_MQWA01000001.1"/>
</dbReference>
<keyword evidence="3 9" id="KW-0132">Cell division</keyword>
<keyword evidence="13" id="KW-1185">Reference proteome</keyword>
<organism evidence="12 13">
    <name type="scientific">Rubritalea profundi</name>
    <dbReference type="NCBI Taxonomy" id="1658618"/>
    <lineage>
        <taxon>Bacteria</taxon>
        <taxon>Pseudomonadati</taxon>
        <taxon>Verrucomicrobiota</taxon>
        <taxon>Verrucomicrobiia</taxon>
        <taxon>Verrucomicrobiales</taxon>
        <taxon>Rubritaleaceae</taxon>
        <taxon>Rubritalea</taxon>
    </lineage>
</organism>
<dbReference type="InterPro" id="IPR004107">
    <property type="entry name" value="Integrase_SAM-like_N"/>
</dbReference>
<gene>
    <name evidence="9" type="primary">xerC</name>
    <name evidence="12" type="ORF">BSZ32_17020</name>
</gene>
<keyword evidence="6 9" id="KW-0238">DNA-binding</keyword>
<evidence type="ECO:0000256" key="8">
    <source>
        <dbReference type="ARBA" id="ARBA00023306"/>
    </source>
</evidence>
<keyword evidence="2 9" id="KW-0963">Cytoplasm</keyword>
<feature type="active site" evidence="9">
    <location>
        <position position="248"/>
    </location>
</feature>
<evidence type="ECO:0000256" key="4">
    <source>
        <dbReference type="ARBA" id="ARBA00022829"/>
    </source>
</evidence>
<feature type="active site" evidence="9">
    <location>
        <position position="245"/>
    </location>
</feature>
<dbReference type="GO" id="GO:0006313">
    <property type="term" value="P:DNA transposition"/>
    <property type="evidence" value="ECO:0007669"/>
    <property type="project" value="UniProtKB-UniRule"/>
</dbReference>
<dbReference type="PROSITE" id="PS51900">
    <property type="entry name" value="CB"/>
    <property type="match status" value="1"/>
</dbReference>
<dbReference type="NCBIfam" id="NF040815">
    <property type="entry name" value="recomb_XerA_Arch"/>
    <property type="match status" value="1"/>
</dbReference>
<dbReference type="Pfam" id="PF02899">
    <property type="entry name" value="Phage_int_SAM_1"/>
    <property type="match status" value="1"/>
</dbReference>
<dbReference type="InterPro" id="IPR010998">
    <property type="entry name" value="Integrase_recombinase_N"/>
</dbReference>
<dbReference type="HAMAP" id="MF_01808">
    <property type="entry name" value="Recomb_XerC_XerD"/>
    <property type="match status" value="1"/>
</dbReference>
<comment type="subcellular location">
    <subcellularLocation>
        <location evidence="1 9">Cytoplasm</location>
    </subcellularLocation>
</comment>
<evidence type="ECO:0000256" key="7">
    <source>
        <dbReference type="ARBA" id="ARBA00023172"/>
    </source>
</evidence>
<proteinExistence type="inferred from homology"/>
<dbReference type="GO" id="GO:0007059">
    <property type="term" value="P:chromosome segregation"/>
    <property type="evidence" value="ECO:0007669"/>
    <property type="project" value="UniProtKB-UniRule"/>
</dbReference>
<evidence type="ECO:0000256" key="2">
    <source>
        <dbReference type="ARBA" id="ARBA00022490"/>
    </source>
</evidence>
<dbReference type="GO" id="GO:0051301">
    <property type="term" value="P:cell division"/>
    <property type="evidence" value="ECO:0007669"/>
    <property type="project" value="UniProtKB-KW"/>
</dbReference>
<dbReference type="Proteomes" id="UP000239907">
    <property type="component" value="Unassembled WGS sequence"/>
</dbReference>
<name>A0A2S7U6T9_9BACT</name>
<dbReference type="InterPro" id="IPR002104">
    <property type="entry name" value="Integrase_catalytic"/>
</dbReference>
<reference evidence="12 13" key="1">
    <citation type="submission" date="2016-12" db="EMBL/GenBank/DDBJ databases">
        <title>Study of bacterial adaptation to deep sea.</title>
        <authorList>
            <person name="Song J."/>
            <person name="Yoshizawa S."/>
            <person name="Kogure K."/>
        </authorList>
    </citation>
    <scope>NUCLEOTIDE SEQUENCE [LARGE SCALE GENOMIC DNA]</scope>
    <source>
        <strain evidence="12 13">SAORIC-165</strain>
    </source>
</reference>